<evidence type="ECO:0000256" key="3">
    <source>
        <dbReference type="ARBA" id="ARBA00022801"/>
    </source>
</evidence>
<dbReference type="InterPro" id="IPR011098">
    <property type="entry name" value="G5_dom"/>
</dbReference>
<dbReference type="InterPro" id="IPR007137">
    <property type="entry name" value="DUF348"/>
</dbReference>
<dbReference type="EMBL" id="FNQV01000007">
    <property type="protein sequence ID" value="SEA32389.1"/>
    <property type="molecule type" value="Genomic_DNA"/>
</dbReference>
<dbReference type="CDD" id="cd13925">
    <property type="entry name" value="RPF"/>
    <property type="match status" value="1"/>
</dbReference>
<dbReference type="Gene3D" id="1.10.530.10">
    <property type="match status" value="1"/>
</dbReference>
<dbReference type="AlphaFoldDB" id="A0A1H4A8R5"/>
<dbReference type="Pfam" id="PF07501">
    <property type="entry name" value="G5"/>
    <property type="match status" value="1"/>
</dbReference>
<dbReference type="Gene3D" id="2.20.230.10">
    <property type="entry name" value="Resuscitation-promoting factor rpfb"/>
    <property type="match status" value="1"/>
</dbReference>
<sequence length="429" mass="44267">MRLRSTLVTEFPSENSQVDADAAPAADAETTDTNTPATKPSWRKRAAIVAAIAVPALVASGAGVAHAHKSVALDVDGQVEQVSTFAGSVQGVLAKQGVTLGEHDIVSPDPNAALTEGATIVVRTAKPIEVMIDGATHTIWTTADDTAGALAELAASGRSASIVAASRSTERQELSLPLITDGKVKLIVAGEEREIDVEGETTLEGLLLKAEVKLGEHDDVKITPADNNTVIVTIDRVELGERTETEDLPFATTEQKSGDLFVGESKVVTAGKAGVITRIYETVSVNGKETSAKLKDEQRTEPTAKVVAIGTKKRPAPKPAPAKAAPAKRSTAASSGGSSSAGSTGGAAPTSGVWARLAQCESGGNPRAVSASGTYHGLYQFSVATWRSVGGSGLPSQASPAEQTKRAQILQQRAGWGQWPACSAKLGLR</sequence>
<dbReference type="InterPro" id="IPR023346">
    <property type="entry name" value="Lysozyme-like_dom_sf"/>
</dbReference>
<dbReference type="GO" id="GO:0016787">
    <property type="term" value="F:hydrolase activity"/>
    <property type="evidence" value="ECO:0007669"/>
    <property type="project" value="UniProtKB-KW"/>
</dbReference>
<dbReference type="Pfam" id="PF06737">
    <property type="entry name" value="Transglycosylas"/>
    <property type="match status" value="1"/>
</dbReference>
<evidence type="ECO:0000256" key="1">
    <source>
        <dbReference type="ARBA" id="ARBA00010830"/>
    </source>
</evidence>
<feature type="compositionally biased region" description="Low complexity" evidence="4">
    <location>
        <begin position="321"/>
        <end position="350"/>
    </location>
</feature>
<proteinExistence type="inferred from homology"/>
<dbReference type="InterPro" id="IPR010618">
    <property type="entry name" value="RPF"/>
</dbReference>
<feature type="compositionally biased region" description="Basic and acidic residues" evidence="4">
    <location>
        <begin position="290"/>
        <end position="302"/>
    </location>
</feature>
<evidence type="ECO:0000256" key="2">
    <source>
        <dbReference type="ARBA" id="ARBA00022729"/>
    </source>
</evidence>
<gene>
    <name evidence="6" type="ORF">SAMN02910418_01366</name>
</gene>
<comment type="similarity">
    <text evidence="1">Belongs to the transglycosylase family. Rpf subfamily.</text>
</comment>
<keyword evidence="7" id="KW-1185">Reference proteome</keyword>
<dbReference type="SMART" id="SM01208">
    <property type="entry name" value="G5"/>
    <property type="match status" value="1"/>
</dbReference>
<dbReference type="Pfam" id="PF03990">
    <property type="entry name" value="DUF348"/>
    <property type="match status" value="3"/>
</dbReference>
<keyword evidence="2" id="KW-0732">Signal</keyword>
<feature type="region of interest" description="Disordered" evidence="4">
    <location>
        <begin position="1"/>
        <end position="41"/>
    </location>
</feature>
<evidence type="ECO:0000259" key="5">
    <source>
        <dbReference type="PROSITE" id="PS51109"/>
    </source>
</evidence>
<evidence type="ECO:0000313" key="7">
    <source>
        <dbReference type="Proteomes" id="UP000199288"/>
    </source>
</evidence>
<name>A0A1H4A8R5_9ACTO</name>
<feature type="domain" description="G5" evidence="5">
    <location>
        <begin position="234"/>
        <end position="313"/>
    </location>
</feature>
<keyword evidence="3" id="KW-0378">Hydrolase</keyword>
<evidence type="ECO:0000256" key="4">
    <source>
        <dbReference type="SAM" id="MobiDB-lite"/>
    </source>
</evidence>
<evidence type="ECO:0000313" key="6">
    <source>
        <dbReference type="EMBL" id="SEA32389.1"/>
    </source>
</evidence>
<accession>A0A1H4A8R5</accession>
<reference evidence="7" key="1">
    <citation type="submission" date="2016-10" db="EMBL/GenBank/DDBJ databases">
        <authorList>
            <person name="Varghese N."/>
            <person name="Submissions S."/>
        </authorList>
    </citation>
    <scope>NUCLEOTIDE SEQUENCE [LARGE SCALE GENOMIC DNA]</scope>
    <source>
        <strain evidence="7">KPR-1</strain>
    </source>
</reference>
<dbReference type="OrthoDB" id="1404170at2"/>
<protein>
    <submittedName>
        <fullName evidence="6">Uncharacterized conserved protein YabE, contains G5 and tandem DUF348 domains</fullName>
    </submittedName>
</protein>
<feature type="compositionally biased region" description="Low complexity" evidence="4">
    <location>
        <begin position="19"/>
        <end position="38"/>
    </location>
</feature>
<feature type="region of interest" description="Disordered" evidence="4">
    <location>
        <begin position="288"/>
        <end position="350"/>
    </location>
</feature>
<dbReference type="PROSITE" id="PS51109">
    <property type="entry name" value="G5"/>
    <property type="match status" value="1"/>
</dbReference>
<dbReference type="SUPFAM" id="SSF53955">
    <property type="entry name" value="Lysozyme-like"/>
    <property type="match status" value="1"/>
</dbReference>
<feature type="compositionally biased region" description="Polar residues" evidence="4">
    <location>
        <begin position="1"/>
        <end position="18"/>
    </location>
</feature>
<organism evidence="6 7">
    <name type="scientific">Bowdeniella nasicola</name>
    <dbReference type="NCBI Taxonomy" id="208480"/>
    <lineage>
        <taxon>Bacteria</taxon>
        <taxon>Bacillati</taxon>
        <taxon>Actinomycetota</taxon>
        <taxon>Actinomycetes</taxon>
        <taxon>Actinomycetales</taxon>
        <taxon>Actinomycetaceae</taxon>
        <taxon>Bowdeniella</taxon>
    </lineage>
</organism>
<dbReference type="Proteomes" id="UP000199288">
    <property type="component" value="Unassembled WGS sequence"/>
</dbReference>